<evidence type="ECO:0000256" key="11">
    <source>
        <dbReference type="ARBA" id="ARBA00023163"/>
    </source>
</evidence>
<dbReference type="Gene3D" id="3.40.1360.10">
    <property type="match status" value="1"/>
</dbReference>
<comment type="catalytic activity">
    <reaction evidence="12">
        <text>ssDNA + n NTP = ssDNA/pppN(pN)n-1 hybrid + (n-1) diphosphate.</text>
        <dbReference type="EC" id="2.7.7.101"/>
    </reaction>
</comment>
<keyword evidence="10 12" id="KW-0238">DNA-binding</keyword>
<keyword evidence="1 12" id="KW-0240">DNA-directed RNA polymerase</keyword>
<evidence type="ECO:0000256" key="12">
    <source>
        <dbReference type="HAMAP-Rule" id="MF_00974"/>
    </source>
</evidence>
<sequence>MAKRIPKPFIDELVARTDLLALLSTRITFTRKSGSNHWACCPFHQEKTPSFSVNLQKGFYHCFGCGVSGDAIRFLMDYDNLPFPEAVEQLAAFNGLDVPYQDDGRHHDAQEKDRYDLGLECLADAAAFFHEAFYSDTGKAARDYLRQRHLKKQTVDAFMLGYAPANNALLTHLGSKYPQQLLQDVGLIGKKDDHYYDWFRERVIFPIHNSKGKIIAFGARAMGDAQPKYLNSPETTWFNKRFELYGLYQAMQARERTLLVTEGYMDVIKLWQHGVTNAVAALGTAIGDSHISQLKKRADKTYFSFDGDTAGQKAARKALEAVFAQHDKQHEWRFMFMPAGEDPDSLVEKSGVQAFRQLMDASLPASTYLMQVLDDGAGVQRSAEAQAELAGEAQRWLNLLPAGDYREILRDQVKKRFDLPVLTLGSTVKSPAYSAQRAIPAYRATRETVITKPKDKGIRLMAHLLLQPQSALPLRRWEYPPQDGELQLFWLLCYTLQSDGASEVRVATFLRAHGVYDSVASAAQLLGRLSSEQQRDEFAAMLASIRDNHARQQTRLEKFTVAHIKQG</sequence>
<dbReference type="GO" id="GO:0000428">
    <property type="term" value="C:DNA-directed RNA polymerase complex"/>
    <property type="evidence" value="ECO:0007669"/>
    <property type="project" value="UniProtKB-KW"/>
</dbReference>
<name>A0A381EC98_9GAMM</name>
<dbReference type="InterPro" id="IPR050219">
    <property type="entry name" value="DnaG_primase"/>
</dbReference>
<evidence type="ECO:0000256" key="1">
    <source>
        <dbReference type="ARBA" id="ARBA00022478"/>
    </source>
</evidence>
<dbReference type="PROSITE" id="PS50880">
    <property type="entry name" value="TOPRIM"/>
    <property type="match status" value="1"/>
</dbReference>
<proteinExistence type="inferred from homology"/>
<dbReference type="GO" id="GO:0008270">
    <property type="term" value="F:zinc ion binding"/>
    <property type="evidence" value="ECO:0007669"/>
    <property type="project" value="UniProtKB-UniRule"/>
</dbReference>
<evidence type="ECO:0000256" key="8">
    <source>
        <dbReference type="ARBA" id="ARBA00022833"/>
    </source>
</evidence>
<dbReference type="Gene3D" id="3.90.980.10">
    <property type="entry name" value="DNA primase, catalytic core, N-terminal domain"/>
    <property type="match status" value="1"/>
</dbReference>
<dbReference type="PANTHER" id="PTHR30313">
    <property type="entry name" value="DNA PRIMASE"/>
    <property type="match status" value="1"/>
</dbReference>
<dbReference type="InterPro" id="IPR006171">
    <property type="entry name" value="TOPRIM_dom"/>
</dbReference>
<dbReference type="SMART" id="SM00400">
    <property type="entry name" value="ZnF_CHCC"/>
    <property type="match status" value="1"/>
</dbReference>
<dbReference type="GO" id="GO:0005737">
    <property type="term" value="C:cytoplasm"/>
    <property type="evidence" value="ECO:0007669"/>
    <property type="project" value="TreeGrafter"/>
</dbReference>
<dbReference type="SUPFAM" id="SSF57783">
    <property type="entry name" value="Zinc beta-ribbon"/>
    <property type="match status" value="1"/>
</dbReference>
<evidence type="ECO:0000256" key="14">
    <source>
        <dbReference type="PIRSR" id="PIRSR002811-1"/>
    </source>
</evidence>
<dbReference type="InterPro" id="IPR002694">
    <property type="entry name" value="Znf_CHC2"/>
</dbReference>
<dbReference type="GO" id="GO:0006269">
    <property type="term" value="P:DNA replication, synthesis of primer"/>
    <property type="evidence" value="ECO:0007669"/>
    <property type="project" value="UniProtKB-UniRule"/>
</dbReference>
<reference evidence="16 17" key="1">
    <citation type="submission" date="2018-06" db="EMBL/GenBank/DDBJ databases">
        <authorList>
            <consortium name="Pathogen Informatics"/>
            <person name="Doyle S."/>
        </authorList>
    </citation>
    <scope>NUCLEOTIDE SEQUENCE [LARGE SCALE GENOMIC DNA]</scope>
    <source>
        <strain evidence="16 17">NCTC13294</strain>
    </source>
</reference>
<evidence type="ECO:0000256" key="9">
    <source>
        <dbReference type="ARBA" id="ARBA00022842"/>
    </source>
</evidence>
<comment type="domain">
    <text evidence="12">Contains an N-terminal zinc-binding domain, a central core domain that contains the primase activity, and a C-terminal DnaB-binding domain.</text>
</comment>
<dbReference type="OrthoDB" id="9803773at2"/>
<evidence type="ECO:0000313" key="17">
    <source>
        <dbReference type="Proteomes" id="UP000254572"/>
    </source>
</evidence>
<protein>
    <recommendedName>
        <fullName evidence="12 13">DNA primase</fullName>
        <ecNumber evidence="12">2.7.7.101</ecNumber>
    </recommendedName>
</protein>
<keyword evidence="11 12" id="KW-0804">Transcription</keyword>
<keyword evidence="3 12" id="KW-0808">Transferase</keyword>
<feature type="zinc finger region" description="CHC2-type" evidence="12 14">
    <location>
        <begin position="41"/>
        <end position="65"/>
    </location>
</feature>
<keyword evidence="17" id="KW-1185">Reference proteome</keyword>
<dbReference type="EC" id="2.7.7.101" evidence="12"/>
<evidence type="ECO:0000256" key="2">
    <source>
        <dbReference type="ARBA" id="ARBA00022515"/>
    </source>
</evidence>
<dbReference type="InterPro" id="IPR034151">
    <property type="entry name" value="TOPRIM_DnaG_bac"/>
</dbReference>
<feature type="domain" description="Toprim" evidence="15">
    <location>
        <begin position="256"/>
        <end position="338"/>
    </location>
</feature>
<gene>
    <name evidence="12 16" type="primary">dnaG</name>
    <name evidence="16" type="ORF">NCTC13294_01975</name>
</gene>
<evidence type="ECO:0000313" key="16">
    <source>
        <dbReference type="EMBL" id="SUX24625.1"/>
    </source>
</evidence>
<dbReference type="GO" id="GO:0003677">
    <property type="term" value="F:DNA binding"/>
    <property type="evidence" value="ECO:0007669"/>
    <property type="project" value="UniProtKB-KW"/>
</dbReference>
<dbReference type="FunFam" id="3.90.580.10:FF:000001">
    <property type="entry name" value="DNA primase"/>
    <property type="match status" value="1"/>
</dbReference>
<dbReference type="Gene3D" id="3.90.580.10">
    <property type="entry name" value="Zinc finger, CHC2-type domain"/>
    <property type="match status" value="1"/>
</dbReference>
<dbReference type="InterPro" id="IPR037068">
    <property type="entry name" value="DNA_primase_core_N_sf"/>
</dbReference>
<dbReference type="FunFam" id="3.40.1360.10:FF:000002">
    <property type="entry name" value="DNA primase"/>
    <property type="match status" value="1"/>
</dbReference>
<keyword evidence="4 12" id="KW-0548">Nucleotidyltransferase</keyword>
<keyword evidence="5 12" id="KW-0235">DNA replication</keyword>
<organism evidence="16 17">
    <name type="scientific">Cardiobacterium valvarum</name>
    <dbReference type="NCBI Taxonomy" id="194702"/>
    <lineage>
        <taxon>Bacteria</taxon>
        <taxon>Pseudomonadati</taxon>
        <taxon>Pseudomonadota</taxon>
        <taxon>Gammaproteobacteria</taxon>
        <taxon>Cardiobacteriales</taxon>
        <taxon>Cardiobacteriaceae</taxon>
        <taxon>Cardiobacterium</taxon>
    </lineage>
</organism>
<comment type="function">
    <text evidence="12 13">RNA polymerase that catalyzes the synthesis of short RNA molecules used as primers for DNA polymerase during DNA replication.</text>
</comment>
<evidence type="ECO:0000256" key="5">
    <source>
        <dbReference type="ARBA" id="ARBA00022705"/>
    </source>
</evidence>
<comment type="cofactor">
    <cofactor evidence="12 13 14">
        <name>Zn(2+)</name>
        <dbReference type="ChEBI" id="CHEBI:29105"/>
    </cofactor>
    <text evidence="12 13 14">Binds 1 zinc ion per monomer.</text>
</comment>
<dbReference type="PIRSF" id="PIRSF002811">
    <property type="entry name" value="DnaG"/>
    <property type="match status" value="1"/>
</dbReference>
<comment type="subunit">
    <text evidence="12">Monomer. Interacts with DnaB.</text>
</comment>
<dbReference type="EMBL" id="UFUW01000001">
    <property type="protein sequence ID" value="SUX24625.1"/>
    <property type="molecule type" value="Genomic_DNA"/>
</dbReference>
<dbReference type="Proteomes" id="UP000254572">
    <property type="component" value="Unassembled WGS sequence"/>
</dbReference>
<dbReference type="Pfam" id="PF01807">
    <property type="entry name" value="Zn_ribbon_DnaG"/>
    <property type="match status" value="1"/>
</dbReference>
<dbReference type="AlphaFoldDB" id="A0A381EC98"/>
<accession>A0A381EC98</accession>
<evidence type="ECO:0000256" key="13">
    <source>
        <dbReference type="PIRNR" id="PIRNR002811"/>
    </source>
</evidence>
<dbReference type="Pfam" id="PF13155">
    <property type="entry name" value="Toprim_2"/>
    <property type="match status" value="1"/>
</dbReference>
<dbReference type="SUPFAM" id="SSF56731">
    <property type="entry name" value="DNA primase core"/>
    <property type="match status" value="1"/>
</dbReference>
<dbReference type="InterPro" id="IPR030846">
    <property type="entry name" value="DnaG_bac"/>
</dbReference>
<evidence type="ECO:0000256" key="6">
    <source>
        <dbReference type="ARBA" id="ARBA00022723"/>
    </source>
</evidence>
<dbReference type="Pfam" id="PF08275">
    <property type="entry name" value="DNAG_N"/>
    <property type="match status" value="1"/>
</dbReference>
<evidence type="ECO:0000256" key="4">
    <source>
        <dbReference type="ARBA" id="ARBA00022695"/>
    </source>
</evidence>
<evidence type="ECO:0000259" key="15">
    <source>
        <dbReference type="PROSITE" id="PS50880"/>
    </source>
</evidence>
<dbReference type="NCBIfam" id="TIGR01391">
    <property type="entry name" value="dnaG"/>
    <property type="match status" value="1"/>
</dbReference>
<evidence type="ECO:0000256" key="7">
    <source>
        <dbReference type="ARBA" id="ARBA00022771"/>
    </source>
</evidence>
<keyword evidence="8 12" id="KW-0862">Zinc</keyword>
<dbReference type="SMART" id="SM00493">
    <property type="entry name" value="TOPRIM"/>
    <property type="match status" value="1"/>
</dbReference>
<dbReference type="PANTHER" id="PTHR30313:SF2">
    <property type="entry name" value="DNA PRIMASE"/>
    <property type="match status" value="1"/>
</dbReference>
<dbReference type="HAMAP" id="MF_00974">
    <property type="entry name" value="DNA_primase_DnaG"/>
    <property type="match status" value="1"/>
</dbReference>
<dbReference type="InterPro" id="IPR006295">
    <property type="entry name" value="DNA_primase_DnaG"/>
</dbReference>
<dbReference type="GO" id="GO:0003899">
    <property type="term" value="F:DNA-directed RNA polymerase activity"/>
    <property type="evidence" value="ECO:0007669"/>
    <property type="project" value="UniProtKB-UniRule"/>
</dbReference>
<comment type="similarity">
    <text evidence="12 13">Belongs to the DnaG primase family.</text>
</comment>
<dbReference type="InterPro" id="IPR013264">
    <property type="entry name" value="DNAG_N"/>
</dbReference>
<evidence type="ECO:0000256" key="3">
    <source>
        <dbReference type="ARBA" id="ARBA00022679"/>
    </source>
</evidence>
<evidence type="ECO:0000256" key="10">
    <source>
        <dbReference type="ARBA" id="ARBA00023125"/>
    </source>
</evidence>
<dbReference type="InterPro" id="IPR036977">
    <property type="entry name" value="DNA_primase_Znf_CHC2"/>
</dbReference>
<dbReference type="GO" id="GO:1990077">
    <property type="term" value="C:primosome complex"/>
    <property type="evidence" value="ECO:0007669"/>
    <property type="project" value="UniProtKB-KW"/>
</dbReference>
<dbReference type="RefSeq" id="WP_115612155.1">
    <property type="nucleotide sequence ID" value="NZ_JBHLZC010000003.1"/>
</dbReference>
<dbReference type="CDD" id="cd03364">
    <property type="entry name" value="TOPRIM_DnaG_primases"/>
    <property type="match status" value="1"/>
</dbReference>
<keyword evidence="7 12" id="KW-0863">Zinc-finger</keyword>
<keyword evidence="9" id="KW-0460">Magnesium</keyword>
<keyword evidence="2 12" id="KW-0639">Primosome</keyword>
<keyword evidence="6 12" id="KW-0479">Metal-binding</keyword>